<dbReference type="SMART" id="SM00456">
    <property type="entry name" value="WW"/>
    <property type="match status" value="1"/>
</dbReference>
<dbReference type="InterPro" id="IPR001478">
    <property type="entry name" value="PDZ"/>
</dbReference>
<feature type="domain" description="WW" evidence="3">
    <location>
        <begin position="1122"/>
        <end position="1156"/>
    </location>
</feature>
<dbReference type="CDD" id="cd00201">
    <property type="entry name" value="WW"/>
    <property type="match status" value="1"/>
</dbReference>
<dbReference type="Proteomes" id="UP001515480">
    <property type="component" value="Unassembled WGS sequence"/>
</dbReference>
<evidence type="ECO:0000259" key="3">
    <source>
        <dbReference type="PROSITE" id="PS50020"/>
    </source>
</evidence>
<feature type="coiled-coil region" evidence="1">
    <location>
        <begin position="1620"/>
        <end position="1671"/>
    </location>
</feature>
<dbReference type="Gene3D" id="2.30.42.10">
    <property type="match status" value="1"/>
</dbReference>
<proteinExistence type="predicted"/>
<evidence type="ECO:0008006" key="7">
    <source>
        <dbReference type="Google" id="ProtNLM"/>
    </source>
</evidence>
<dbReference type="SMART" id="SM00228">
    <property type="entry name" value="PDZ"/>
    <property type="match status" value="1"/>
</dbReference>
<evidence type="ECO:0000313" key="6">
    <source>
        <dbReference type="Proteomes" id="UP001515480"/>
    </source>
</evidence>
<dbReference type="EMBL" id="JBGBPQ010000004">
    <property type="protein sequence ID" value="KAL1525589.1"/>
    <property type="molecule type" value="Genomic_DNA"/>
</dbReference>
<keyword evidence="6" id="KW-1185">Reference proteome</keyword>
<dbReference type="Pfam" id="PF00397">
    <property type="entry name" value="WW"/>
    <property type="match status" value="1"/>
</dbReference>
<evidence type="ECO:0000256" key="1">
    <source>
        <dbReference type="SAM" id="Coils"/>
    </source>
</evidence>
<evidence type="ECO:0000256" key="2">
    <source>
        <dbReference type="SAM" id="MobiDB-lite"/>
    </source>
</evidence>
<comment type="caution">
    <text evidence="5">The sequence shown here is derived from an EMBL/GenBank/DDBJ whole genome shotgun (WGS) entry which is preliminary data.</text>
</comment>
<dbReference type="Gene3D" id="2.20.70.10">
    <property type="match status" value="1"/>
</dbReference>
<dbReference type="SUPFAM" id="SSF51045">
    <property type="entry name" value="WW domain"/>
    <property type="match status" value="1"/>
</dbReference>
<evidence type="ECO:0000259" key="4">
    <source>
        <dbReference type="PROSITE" id="PS50106"/>
    </source>
</evidence>
<dbReference type="InterPro" id="IPR036020">
    <property type="entry name" value="WW_dom_sf"/>
</dbReference>
<dbReference type="PROSITE" id="PS01159">
    <property type="entry name" value="WW_DOMAIN_1"/>
    <property type="match status" value="1"/>
</dbReference>
<dbReference type="Pfam" id="PF17820">
    <property type="entry name" value="PDZ_6"/>
    <property type="match status" value="1"/>
</dbReference>
<protein>
    <recommendedName>
        <fullName evidence="7">WW domain-containing protein</fullName>
    </recommendedName>
</protein>
<feature type="region of interest" description="Disordered" evidence="2">
    <location>
        <begin position="1"/>
        <end position="64"/>
    </location>
</feature>
<dbReference type="InterPro" id="IPR041489">
    <property type="entry name" value="PDZ_6"/>
</dbReference>
<evidence type="ECO:0000313" key="5">
    <source>
        <dbReference type="EMBL" id="KAL1525589.1"/>
    </source>
</evidence>
<feature type="coiled-coil region" evidence="1">
    <location>
        <begin position="1325"/>
        <end position="1387"/>
    </location>
</feature>
<dbReference type="SUPFAM" id="SSF50156">
    <property type="entry name" value="PDZ domain-like"/>
    <property type="match status" value="1"/>
</dbReference>
<dbReference type="PROSITE" id="PS50020">
    <property type="entry name" value="WW_DOMAIN_2"/>
    <property type="match status" value="1"/>
</dbReference>
<dbReference type="InterPro" id="IPR001202">
    <property type="entry name" value="WW_dom"/>
</dbReference>
<reference evidence="5 6" key="1">
    <citation type="journal article" date="2024" name="Science">
        <title>Giant polyketide synthase enzymes in the biosynthesis of giant marine polyether toxins.</title>
        <authorList>
            <person name="Fallon T.R."/>
            <person name="Shende V.V."/>
            <person name="Wierzbicki I.H."/>
            <person name="Pendleton A.L."/>
            <person name="Watervoot N.F."/>
            <person name="Auber R.P."/>
            <person name="Gonzalez D.J."/>
            <person name="Wisecaver J.H."/>
            <person name="Moore B.S."/>
        </authorList>
    </citation>
    <scope>NUCLEOTIDE SEQUENCE [LARGE SCALE GENOMIC DNA]</scope>
    <source>
        <strain evidence="5 6">12B1</strain>
    </source>
</reference>
<organism evidence="5 6">
    <name type="scientific">Prymnesium parvum</name>
    <name type="common">Toxic golden alga</name>
    <dbReference type="NCBI Taxonomy" id="97485"/>
    <lineage>
        <taxon>Eukaryota</taxon>
        <taxon>Haptista</taxon>
        <taxon>Haptophyta</taxon>
        <taxon>Prymnesiophyceae</taxon>
        <taxon>Prymnesiales</taxon>
        <taxon>Prymnesiaceae</taxon>
        <taxon>Prymnesium</taxon>
    </lineage>
</organism>
<dbReference type="InterPro" id="IPR036034">
    <property type="entry name" value="PDZ_sf"/>
</dbReference>
<gene>
    <name evidence="5" type="ORF">AB1Y20_020443</name>
</gene>
<sequence>MEDEPTLVTHSSFGGALSDPPSASASPSHMACHGDSLTRPGGEMEHEHPPGTAGTAGAARDDDYDSLSQPLSWTVVEVEGKACSLKTARAGLASVVGARPTVDVLRQLRLTHAELTGKRHANEYRRSLHACAEWMEPRGVHEVTFEVRRAASRLGVCVGVLGGGGKAKHSQLHAVWGVNATTGELVYTPRLSHLDPQAQPHAPRFAADGLAEPGSLIEMRVNFKRKSLSFRANHGPWWEARFPKSVAALAADAPGLRPWAHLRPAPEATRPGDSVMLVSYLSARAVQERCRAALQQAVGAVEAQLARCHAAAASSSAAAEVRKLSSCLPSLGEALEMRDALFDAELASLAPRALRLHEEAHRLQQAEQRLVAAMAAPLESEVALGALEAAVAVAEAAGVVEEATLAQARHAVRQERERRADVARGALASALEAPLPSVDVAALQKVVAAAEAAGVGEVSGAKEKLRAALQLAGARQRLRRAMEAVRQGAAQGVAQLEAAVEEAKACGAGEEEVRGAASVLEQDASRRAAIERLRVCSEPELEHHIDAALQRLEQESHNPPAIDEALRTGVPEAEVGAAVRKLQLATAQRGWMEEIARLVAHEAEALDAPRLRDLLARTEGLRVAHRPSDGACSWRAQCHALRQQAAEKLEEAALVQALAAKLAGGVRKLRKRLDGALGTSLEAVSALECGRLEATLREAEGAGLVAGVGEARALLAAAGEAAGAAAAVVRAAQDVRLMLNPAGALVEAGLEPLIGALEAAARIFPSAAGARLLAEPQQVLREARKKLVAWRKVEVARELKEKGRPGATELLEQAVRLAEEAGITDEAMEHAVRQMRVAQKGKLAVGELEAAVGASDVDRLGKAIRAAEAAYKEAGGGGGWEDGWGEQLGKARVALAALEAERSQAWEALVRAFRRPLVQIHVKELEAAIERAERTHMDRQIVTDAKKRLAARKRLGALAEQHAEAAAQGEPARPLEEVLDELQACLSDSDLQRLIPERLKHPGVLREAAPSKEVERLVRLQLCRPSAQTAWGLRLSEANLVESIVAGSPAASGGVCEGDVVVAVEGAPLGEGPGAAVQAIRQHGQRAELSLTLRRKGGETGSAERREVAVCVGAPHGASHSGGLPAGWSEFTDRETRQPYYFHAPTQTTTWAHPMLEAAAAPHAKVEALQEELEGVHALNADLRAIIEQFYSDAEAASLVGAPPAAGDAREELRRHLAALTADANEAPDALGVRELGRALRDARDAALDADAMAAAAAALARARRALGLERRLARASRGGGEAAGGAVDVAALEGALREATEWMAREEAPPAPLAAAVRVARGALEEATRRREGAAAELAAAVEEAQRGGGESVGALREAIKRARGAAVEAEDVARAEGQLEALEAARGACDALAAAVEAADGAQLQAAIDGGAAVLQRCGGGGGELRQTLGRAREVLKQQQKDAAALEQSYLRAMKLPLAAEGARLQLDLAQLQATAEVCEARKLEPRKLEQLWARLAARKDVAAALREVEAMAAGELAGDAFEAAVARLLEALQAPHVPPEQPSAAALRRRYERRLEAARRREAQEEARRRKAREACAAPVVKRIGEQLRKEDASVCVSRLRRSVEDARAQGIDEETVIYAEEKVRRLERERSEADAQLEAALRKRGEARDANEDLEFLQHAVVALQRAKEVGSELCSTSKAAVADWQKANKALRAREVQELKARRAQEAREQYRELRTLRRSRRRFSFM</sequence>
<name>A0AB34JV40_PRYPA</name>
<dbReference type="PROSITE" id="PS50106">
    <property type="entry name" value="PDZ"/>
    <property type="match status" value="1"/>
</dbReference>
<feature type="compositionally biased region" description="Low complexity" evidence="2">
    <location>
        <begin position="16"/>
        <end position="28"/>
    </location>
</feature>
<feature type="coiled-coil region" evidence="1">
    <location>
        <begin position="1551"/>
        <end position="1578"/>
    </location>
</feature>
<keyword evidence="1" id="KW-0175">Coiled coil</keyword>
<accession>A0AB34JV40</accession>
<feature type="domain" description="PDZ" evidence="4">
    <location>
        <begin position="1019"/>
        <end position="1095"/>
    </location>
</feature>